<feature type="compositionally biased region" description="Basic residues" evidence="1">
    <location>
        <begin position="206"/>
        <end position="221"/>
    </location>
</feature>
<gene>
    <name evidence="2" type="ORF">WN51_07774</name>
</gene>
<dbReference type="EMBL" id="KQ435724">
    <property type="protein sequence ID" value="KOX78367.1"/>
    <property type="molecule type" value="Genomic_DNA"/>
</dbReference>
<reference evidence="2 3" key="1">
    <citation type="submission" date="2015-07" db="EMBL/GenBank/DDBJ databases">
        <title>The genome of Melipona quadrifasciata.</title>
        <authorList>
            <person name="Pan H."/>
            <person name="Kapheim K."/>
        </authorList>
    </citation>
    <scope>NUCLEOTIDE SEQUENCE [LARGE SCALE GENOMIC DNA]</scope>
    <source>
        <strain evidence="2">0111107301</strain>
        <tissue evidence="2">Whole body</tissue>
    </source>
</reference>
<name>A0A0M9A6R3_9HYME</name>
<dbReference type="Proteomes" id="UP000053105">
    <property type="component" value="Unassembled WGS sequence"/>
</dbReference>
<keyword evidence="3" id="KW-1185">Reference proteome</keyword>
<feature type="region of interest" description="Disordered" evidence="1">
    <location>
        <begin position="1"/>
        <end position="20"/>
    </location>
</feature>
<accession>A0A0M9A6R3</accession>
<evidence type="ECO:0000313" key="2">
    <source>
        <dbReference type="EMBL" id="KOX78367.1"/>
    </source>
</evidence>
<organism evidence="2 3">
    <name type="scientific">Melipona quadrifasciata</name>
    <dbReference type="NCBI Taxonomy" id="166423"/>
    <lineage>
        <taxon>Eukaryota</taxon>
        <taxon>Metazoa</taxon>
        <taxon>Ecdysozoa</taxon>
        <taxon>Arthropoda</taxon>
        <taxon>Hexapoda</taxon>
        <taxon>Insecta</taxon>
        <taxon>Pterygota</taxon>
        <taxon>Neoptera</taxon>
        <taxon>Endopterygota</taxon>
        <taxon>Hymenoptera</taxon>
        <taxon>Apocrita</taxon>
        <taxon>Aculeata</taxon>
        <taxon>Apoidea</taxon>
        <taxon>Anthophila</taxon>
        <taxon>Apidae</taxon>
        <taxon>Melipona</taxon>
    </lineage>
</organism>
<feature type="compositionally biased region" description="Basic and acidic residues" evidence="1">
    <location>
        <begin position="193"/>
        <end position="205"/>
    </location>
</feature>
<protein>
    <submittedName>
        <fullName evidence="2">Uncharacterized protein</fullName>
    </submittedName>
</protein>
<evidence type="ECO:0000313" key="3">
    <source>
        <dbReference type="Proteomes" id="UP000053105"/>
    </source>
</evidence>
<dbReference type="AlphaFoldDB" id="A0A0M9A6R3"/>
<evidence type="ECO:0000256" key="1">
    <source>
        <dbReference type="SAM" id="MobiDB-lite"/>
    </source>
</evidence>
<sequence length="438" mass="50123">MQNVLRKEKHSLPLSRNSGQEEKMAEDKVLRFTMTDTMAYNNCLFFTKLLKLEKVEKVICTLRNRVGANIRGGRGTGKLTSERAAPTGKKFAASVYGNQKGRLHFLVRTVAFGPFSETNRTGVQVVFGLCICSKLFIRSSTLRGPENRASSGATLMQRKLAIGSQCIFRDSNDFQEKYRGAACQSTANETEENNGRVQRENEKRGSGGRRRRRRRRRHKASYRGGAGPDGIALPNRPRDEFDHLSKKSCEFDSQEGDEKNVICKGVKVRNSSSNVSPDRVARPCDHPVQCEVISFACLEGACVMFTNVEEDDDILLFLIFALLFKIVDYSHAIHGEQFEVRRDYSFFTSMTPDHQYHTEYFQDAGLKSFFLFYLLRASYGKQIVIIVQHLPLIKRRFDELCRFSVLWKDKFDKIPFLCKLMKSVDTTLQKNLLFKQHI</sequence>
<proteinExistence type="predicted"/>
<feature type="region of interest" description="Disordered" evidence="1">
    <location>
        <begin position="185"/>
        <end position="237"/>
    </location>
</feature>